<keyword evidence="3" id="KW-1185">Reference proteome</keyword>
<organism evidence="2 3">
    <name type="scientific">Hydrocarboniphaga effusa AP103</name>
    <dbReference type="NCBI Taxonomy" id="1172194"/>
    <lineage>
        <taxon>Bacteria</taxon>
        <taxon>Pseudomonadati</taxon>
        <taxon>Pseudomonadota</taxon>
        <taxon>Gammaproteobacteria</taxon>
        <taxon>Nevskiales</taxon>
        <taxon>Nevskiaceae</taxon>
        <taxon>Hydrocarboniphaga</taxon>
    </lineage>
</organism>
<name>I8TCG9_9GAMM</name>
<proteinExistence type="predicted"/>
<gene>
    <name evidence="2" type="ORF">WQQ_14950</name>
</gene>
<feature type="compositionally biased region" description="Acidic residues" evidence="1">
    <location>
        <begin position="224"/>
        <end position="246"/>
    </location>
</feature>
<dbReference type="Proteomes" id="UP000003704">
    <property type="component" value="Unassembled WGS sequence"/>
</dbReference>
<evidence type="ECO:0000313" key="3">
    <source>
        <dbReference type="Proteomes" id="UP000003704"/>
    </source>
</evidence>
<dbReference type="RefSeq" id="WP_007184447.1">
    <property type="nucleotide sequence ID" value="NZ_AKGD01000001.1"/>
</dbReference>
<sequence length="246" mass="27371">METELQTLVARLSTHRVLPRTDAQVRRALTDDLFYNALNERLAACGLELVEHPYADNVCLRVRRDMEHAVFGGEDAWLSNNVGLKRDQIALLVVLWALLILPKRSRQHERRDAPNTQRQNEMFAVEKPLPTAADIGISVAEATLVADFGDRLGGRTRISIALPMLSRLGFIERRNGRISEGPLLDLALDYSRMAPRVLDGTLSELFGSLAEQAEAPNEPSIDSPGEEDGTLNEEQPPESEDDVQLP</sequence>
<protein>
    <recommendedName>
        <fullName evidence="4">DUF4194 domain-containing protein</fullName>
    </recommendedName>
</protein>
<evidence type="ECO:0008006" key="4">
    <source>
        <dbReference type="Google" id="ProtNLM"/>
    </source>
</evidence>
<dbReference type="AlphaFoldDB" id="I8TCG9"/>
<dbReference type="PATRIC" id="fig|1172194.4.peg.1440"/>
<evidence type="ECO:0000256" key="1">
    <source>
        <dbReference type="SAM" id="MobiDB-lite"/>
    </source>
</evidence>
<dbReference type="OrthoDB" id="8772204at2"/>
<feature type="region of interest" description="Disordered" evidence="1">
    <location>
        <begin position="208"/>
        <end position="246"/>
    </location>
</feature>
<comment type="caution">
    <text evidence="2">The sequence shown here is derived from an EMBL/GenBank/DDBJ whole genome shotgun (WGS) entry which is preliminary data.</text>
</comment>
<evidence type="ECO:0000313" key="2">
    <source>
        <dbReference type="EMBL" id="EIT71358.1"/>
    </source>
</evidence>
<reference evidence="2 3" key="1">
    <citation type="journal article" date="2012" name="J. Bacteriol.">
        <title>Genome Sequence of n-Alkane-Degrading Hydrocarboniphaga effusa Strain AP103T (ATCC BAA-332T).</title>
        <authorList>
            <person name="Chang H.K."/>
            <person name="Zylstra G.J."/>
            <person name="Chae J.C."/>
        </authorList>
    </citation>
    <scope>NUCLEOTIDE SEQUENCE [LARGE SCALE GENOMIC DNA]</scope>
    <source>
        <strain evidence="2 3">AP103</strain>
    </source>
</reference>
<dbReference type="EMBL" id="AKGD01000001">
    <property type="protein sequence ID" value="EIT71358.1"/>
    <property type="molecule type" value="Genomic_DNA"/>
</dbReference>
<accession>I8TCG9</accession>
<dbReference type="STRING" id="1172194.WQQ_14950"/>